<proteinExistence type="predicted"/>
<organism evidence="3 5">
    <name type="scientific">Rhodotorula toruloides</name>
    <name type="common">Yeast</name>
    <name type="synonym">Rhodosporidium toruloides</name>
    <dbReference type="NCBI Taxonomy" id="5286"/>
    <lineage>
        <taxon>Eukaryota</taxon>
        <taxon>Fungi</taxon>
        <taxon>Dikarya</taxon>
        <taxon>Basidiomycota</taxon>
        <taxon>Pucciniomycotina</taxon>
        <taxon>Microbotryomycetes</taxon>
        <taxon>Sporidiobolales</taxon>
        <taxon>Sporidiobolaceae</taxon>
        <taxon>Rhodotorula</taxon>
    </lineage>
</organism>
<sequence length="1360" mass="140494">MDDSPWGAPEDSFASSLPRPPSPSFNLSATSSLPLPAAPTWADDDGPGWGVSADDSPVAVLPTRSADLPSLDALDVPKVEEGISGGMGFAGTSGGWGNSSPELPRVATLSTLPDTAADDSTADLPPLPPLSSPSAVFASPTLPPDDAIGSANEEQDDGGGWGGASPDLPPIASLRVASPPSPEPEARDSGWGVETEDADPSDIPPPLPTVDEVFASAKRRRESVELAKQAEAGEDAWGSSQGWEERMRIEAEAREKERLAELAAAGIEPPPEKPADNSDTSKQDGAEHPERPAVNGGITSIFRSFRKGAEDAAAKSTEVVKDASDSAARGVAAIGRTASTRSSQDERRGESPARTSEERAAGKSWWSRSGAKKDEAKKPEPKEEDDPNTIGVEEVQQGESGGVESPEPQQGAIGRFLSRLKRPASAPTEGTCDARQTPSPRNSSEQQPHAFRADDFDALANGEIGRVTLHVRRKQEEEEATPRGGLFGLRSKSAAAVPSAPPEDDFGGLIGVLAEAPARPAARSGMSKTFDPFDPLTDSFGALPAPSAPRRSAHAAATPLQPPPRQPANPSSRPTVQPPTHNRRTSSIASFPASPPLAPTSSANEPEDSFDDFFNSVVASTSKPVSPPAVKVVAPTPRQNKPASSLLSLAPTQPIRTTSTKSPPPRMTISPPVRTSTASPASASGASRATTPIMPLAPPPPPSQPLASTRGHALSPPPAVTQRVGTPLQAAPLAPSPASSAGAKSPFPAPPQRSTSGPLSLDDLSFFETFPVAVPVIPSLCASTTLQGHRELSSAVVVQVTEVHPHAHHSLALAVVLVAVLDTAMASETPSDTPSSTATPVEASVPAVAPTTVRTRQKRPRAAVDPGTPKGVGDEGKGPSSMTPLAKKGRVEEGEEGGSDNERSATPPPAGEASKRSPSTPSQDVSPTKPPATEGKDTKKLRERVAAMKPPGQTGEIEEGSTQDVEIAEVADEVSASAAKLGNEQEAKETKDVEIAEVAAEVGKSAEHLAQQDERKEQDEMEGIGKGESKEVADTAAEVAESAANVQAKDERIADAASEVAESAKEVPEPTPAPTPKANTSGQASFSSYSSTASPFAAFASTSSPLASVPAPAKPSAEQQKPKTKSTFSAAPFAASSIPPAVPPASTADKPASTEPAVSASASTPFTKAAPTTNLAAASPFSAFASTSGFAAAGKSGASSAFSAFSATPSAFTAVPSADSGATSSSASPAPTDTEEKRVYTEQEVVTGEEEEETVHSVRCKLFAMHEGNWVERGTGPFKVNQTKKEGKHSARLVMRADATHRLLLNAPLFREFVIDVSNEKYVRFTVITGDGPTSYMLRTANAAAAQNLVQAVRDKAATL</sequence>
<feature type="compositionally biased region" description="Low complexity" evidence="1">
    <location>
        <begin position="1034"/>
        <end position="1047"/>
    </location>
</feature>
<dbReference type="InterPro" id="IPR053074">
    <property type="entry name" value="NPC_Nucleoporin"/>
</dbReference>
<feature type="region of interest" description="Disordered" evidence="1">
    <location>
        <begin position="1102"/>
        <end position="1166"/>
    </location>
</feature>
<evidence type="ECO:0000313" key="3">
    <source>
        <dbReference type="EMBL" id="CTR09007.1"/>
    </source>
</evidence>
<feature type="compositionally biased region" description="Low complexity" evidence="1">
    <location>
        <begin position="827"/>
        <end position="840"/>
    </location>
</feature>
<feature type="region of interest" description="Disordered" evidence="1">
    <location>
        <begin position="1"/>
        <end position="55"/>
    </location>
</feature>
<dbReference type="PANTHER" id="PTHR38697:SF1">
    <property type="entry name" value="NUCLEAR PORE COMPLEX PROTEIN SIMILAR TO S. CEREVISIAE NUP2 (EUROFUNG)"/>
    <property type="match status" value="1"/>
</dbReference>
<feature type="compositionally biased region" description="Basic and acidic residues" evidence="1">
    <location>
        <begin position="1004"/>
        <end position="1033"/>
    </location>
</feature>
<dbReference type="OrthoDB" id="2529791at2759"/>
<feature type="compositionally biased region" description="Low complexity" evidence="1">
    <location>
        <begin position="730"/>
        <end position="746"/>
    </location>
</feature>
<reference evidence="3 5" key="1">
    <citation type="submission" date="2015-07" db="EMBL/GenBank/DDBJ databases">
        <authorList>
            <person name="Cajimat M.N.B."/>
            <person name="Milazzo M.L."/>
            <person name="Fulhorst C.F."/>
        </authorList>
    </citation>
    <scope>NUCLEOTIDE SEQUENCE [LARGE SCALE GENOMIC DNA]</scope>
    <source>
        <strain evidence="3">Single colony</strain>
    </source>
</reference>
<dbReference type="PROSITE" id="PS50196">
    <property type="entry name" value="RANBD1"/>
    <property type="match status" value="1"/>
</dbReference>
<feature type="compositionally biased region" description="Low complexity" evidence="1">
    <location>
        <begin position="1126"/>
        <end position="1148"/>
    </location>
</feature>
<keyword evidence="5" id="KW-1185">Reference proteome</keyword>
<dbReference type="EMBL" id="CWKI01000009">
    <property type="protein sequence ID" value="CTR09007.1"/>
    <property type="molecule type" value="Genomic_DNA"/>
</dbReference>
<evidence type="ECO:0000313" key="5">
    <source>
        <dbReference type="Proteomes" id="UP000199069"/>
    </source>
</evidence>
<feature type="region of interest" description="Disordered" evidence="1">
    <location>
        <begin position="112"/>
        <end position="458"/>
    </location>
</feature>
<feature type="region of interest" description="Disordered" evidence="1">
    <location>
        <begin position="1002"/>
        <end position="1089"/>
    </location>
</feature>
<evidence type="ECO:0000256" key="1">
    <source>
        <dbReference type="SAM" id="MobiDB-lite"/>
    </source>
</evidence>
<feature type="domain" description="RanBD1" evidence="2">
    <location>
        <begin position="1226"/>
        <end position="1316"/>
    </location>
</feature>
<name>A0A0K3CK07_RHOTO</name>
<dbReference type="Gene3D" id="2.30.29.30">
    <property type="entry name" value="Pleckstrin-homology domain (PH domain)/Phosphotyrosine-binding domain (PTB)"/>
    <property type="match status" value="1"/>
</dbReference>
<evidence type="ECO:0000313" key="6">
    <source>
        <dbReference type="Proteomes" id="UP000239560"/>
    </source>
</evidence>
<dbReference type="InterPro" id="IPR000156">
    <property type="entry name" value="Ran_bind_dom"/>
</dbReference>
<feature type="compositionally biased region" description="Basic and acidic residues" evidence="1">
    <location>
        <begin position="243"/>
        <end position="260"/>
    </location>
</feature>
<feature type="compositionally biased region" description="Basic and acidic residues" evidence="1">
    <location>
        <begin position="307"/>
        <end position="324"/>
    </location>
</feature>
<feature type="region of interest" description="Disordered" evidence="1">
    <location>
        <begin position="519"/>
        <end position="757"/>
    </location>
</feature>
<evidence type="ECO:0000313" key="4">
    <source>
        <dbReference type="EMBL" id="PRQ72589.1"/>
    </source>
</evidence>
<feature type="compositionally biased region" description="Low complexity" evidence="1">
    <location>
        <begin position="391"/>
        <end position="405"/>
    </location>
</feature>
<feature type="region of interest" description="Disordered" evidence="1">
    <location>
        <begin position="472"/>
        <end position="505"/>
    </location>
</feature>
<feature type="region of interest" description="Disordered" evidence="1">
    <location>
        <begin position="1215"/>
        <end position="1252"/>
    </location>
</feature>
<feature type="compositionally biased region" description="Low complexity" evidence="1">
    <location>
        <begin position="616"/>
        <end position="637"/>
    </location>
</feature>
<protein>
    <submittedName>
        <fullName evidence="3 4">Proteophosphoglycan ppg4</fullName>
    </submittedName>
</protein>
<feature type="compositionally biased region" description="Polar residues" evidence="1">
    <location>
        <begin position="24"/>
        <end position="33"/>
    </location>
</feature>
<dbReference type="Pfam" id="PF00638">
    <property type="entry name" value="Ran_BP1"/>
    <property type="match status" value="1"/>
</dbReference>
<feature type="compositionally biased region" description="Low complexity" evidence="1">
    <location>
        <begin position="542"/>
        <end position="559"/>
    </location>
</feature>
<evidence type="ECO:0000259" key="2">
    <source>
        <dbReference type="PROSITE" id="PS50196"/>
    </source>
</evidence>
<dbReference type="Proteomes" id="UP000239560">
    <property type="component" value="Unassembled WGS sequence"/>
</dbReference>
<feature type="compositionally biased region" description="Polar residues" evidence="1">
    <location>
        <begin position="434"/>
        <end position="447"/>
    </location>
</feature>
<dbReference type="STRING" id="5286.A0A0K3CK07"/>
<feature type="region of interest" description="Disordered" evidence="1">
    <location>
        <begin position="827"/>
        <end position="964"/>
    </location>
</feature>
<dbReference type="EMBL" id="LCTV02000009">
    <property type="protein sequence ID" value="PRQ72589.1"/>
    <property type="molecule type" value="Genomic_DNA"/>
</dbReference>
<accession>A0A0K3CK07</accession>
<dbReference type="OMA" id="WEERMRI"/>
<feature type="compositionally biased region" description="Low complexity" evidence="1">
    <location>
        <begin position="1215"/>
        <end position="1232"/>
    </location>
</feature>
<dbReference type="SMART" id="SM00160">
    <property type="entry name" value="RanBD"/>
    <property type="match status" value="1"/>
</dbReference>
<feature type="compositionally biased region" description="Basic and acidic residues" evidence="1">
    <location>
        <begin position="343"/>
        <end position="361"/>
    </location>
</feature>
<feature type="compositionally biased region" description="Polar residues" evidence="1">
    <location>
        <begin position="638"/>
        <end position="661"/>
    </location>
</feature>
<feature type="compositionally biased region" description="Pro residues" evidence="1">
    <location>
        <begin position="695"/>
        <end position="704"/>
    </location>
</feature>
<dbReference type="SUPFAM" id="SSF50729">
    <property type="entry name" value="PH domain-like"/>
    <property type="match status" value="1"/>
</dbReference>
<feature type="compositionally biased region" description="Low complexity" evidence="1">
    <location>
        <begin position="670"/>
        <end position="692"/>
    </location>
</feature>
<reference evidence="4 6" key="2">
    <citation type="journal article" date="2018" name="Elife">
        <title>Functional genomics of lipid metabolism in the oleaginous yeast Rhodosporidium toruloides.</title>
        <authorList>
            <person name="Coradetti S.T."/>
            <person name="Pinel D."/>
            <person name="Geiselman G."/>
            <person name="Ito M."/>
            <person name="Mondo S."/>
            <person name="Reilly M.C."/>
            <person name="Cheng Y.F."/>
            <person name="Bauer S."/>
            <person name="Grigoriev I."/>
            <person name="Gladden J.M."/>
            <person name="Simmons B.A."/>
            <person name="Brem R."/>
            <person name="Arkin A.P."/>
            <person name="Skerker J.M."/>
        </authorList>
    </citation>
    <scope>NUCLEOTIDE SEQUENCE [LARGE SCALE GENOMIC DNA]</scope>
    <source>
        <strain evidence="4 6">NBRC 0880</strain>
    </source>
</reference>
<feature type="compositionally biased region" description="Basic and acidic residues" evidence="1">
    <location>
        <begin position="371"/>
        <end position="381"/>
    </location>
</feature>
<feature type="compositionally biased region" description="Basic and acidic residues" evidence="1">
    <location>
        <begin position="934"/>
        <end position="946"/>
    </location>
</feature>
<dbReference type="Proteomes" id="UP000199069">
    <property type="component" value="Unassembled WGS sequence"/>
</dbReference>
<feature type="compositionally biased region" description="Polar residues" evidence="1">
    <location>
        <begin position="916"/>
        <end position="926"/>
    </location>
</feature>
<dbReference type="InterPro" id="IPR011993">
    <property type="entry name" value="PH-like_dom_sf"/>
</dbReference>
<feature type="compositionally biased region" description="Basic and acidic residues" evidence="1">
    <location>
        <begin position="270"/>
        <end position="291"/>
    </location>
</feature>
<dbReference type="PANTHER" id="PTHR38697">
    <property type="entry name" value="NUCLEAR PORE COMPLEX PROTEIN SIMILAR TO S. CEREVISIAE NUP2 (EUROFUNG)"/>
    <property type="match status" value="1"/>
</dbReference>
<gene>
    <name evidence="3" type="primary">FGENESH: predicted gene_9.214</name>
    <name evidence="4" type="ORF">AAT19DRAFT_16513</name>
    <name evidence="3" type="ORF">BN2166_0048680</name>
</gene>